<proteinExistence type="predicted"/>
<name>A0AAU9SBU4_THLAR</name>
<protein>
    <submittedName>
        <fullName evidence="1">Uncharacterized protein</fullName>
    </submittedName>
</protein>
<dbReference type="AlphaFoldDB" id="A0AAU9SBU4"/>
<dbReference type="EMBL" id="OU466861">
    <property type="protein sequence ID" value="CAH2062957.1"/>
    <property type="molecule type" value="Genomic_DNA"/>
</dbReference>
<evidence type="ECO:0000313" key="1">
    <source>
        <dbReference type="EMBL" id="CAH2062957.1"/>
    </source>
</evidence>
<dbReference type="Proteomes" id="UP000836841">
    <property type="component" value="Chromosome 5"/>
</dbReference>
<reference evidence="1 2" key="1">
    <citation type="submission" date="2022-03" db="EMBL/GenBank/DDBJ databases">
        <authorList>
            <person name="Nunn A."/>
            <person name="Chopra R."/>
            <person name="Nunn A."/>
            <person name="Contreras Garrido A."/>
        </authorList>
    </citation>
    <scope>NUCLEOTIDE SEQUENCE [LARGE SCALE GENOMIC DNA]</scope>
</reference>
<evidence type="ECO:0000313" key="2">
    <source>
        <dbReference type="Proteomes" id="UP000836841"/>
    </source>
</evidence>
<sequence>MEEAAETVVYEQDAVSFGGDARGKHRILAELGRVEQEVRFLEVSNISFRNSHFRCGNLILSTCRR</sequence>
<accession>A0AAU9SBU4</accession>
<organism evidence="1 2">
    <name type="scientific">Thlaspi arvense</name>
    <name type="common">Field penny-cress</name>
    <dbReference type="NCBI Taxonomy" id="13288"/>
    <lineage>
        <taxon>Eukaryota</taxon>
        <taxon>Viridiplantae</taxon>
        <taxon>Streptophyta</taxon>
        <taxon>Embryophyta</taxon>
        <taxon>Tracheophyta</taxon>
        <taxon>Spermatophyta</taxon>
        <taxon>Magnoliopsida</taxon>
        <taxon>eudicotyledons</taxon>
        <taxon>Gunneridae</taxon>
        <taxon>Pentapetalae</taxon>
        <taxon>rosids</taxon>
        <taxon>malvids</taxon>
        <taxon>Brassicales</taxon>
        <taxon>Brassicaceae</taxon>
        <taxon>Thlaspideae</taxon>
        <taxon>Thlaspi</taxon>
    </lineage>
</organism>
<keyword evidence="2" id="KW-1185">Reference proteome</keyword>
<gene>
    <name evidence="1" type="ORF">TAV2_LOCUS16382</name>
</gene>